<dbReference type="InterPro" id="IPR011008">
    <property type="entry name" value="Dimeric_a/b-barrel"/>
</dbReference>
<dbReference type="Gene3D" id="3.30.70.100">
    <property type="match status" value="1"/>
</dbReference>
<proteinExistence type="predicted"/>
<evidence type="ECO:0000313" key="2">
    <source>
        <dbReference type="EMBL" id="GAA2932856.1"/>
    </source>
</evidence>
<dbReference type="Pfam" id="PF03992">
    <property type="entry name" value="ABM"/>
    <property type="match status" value="1"/>
</dbReference>
<dbReference type="GO" id="GO:0004497">
    <property type="term" value="F:monooxygenase activity"/>
    <property type="evidence" value="ECO:0007669"/>
    <property type="project" value="UniProtKB-KW"/>
</dbReference>
<name>A0ABN3X169_STRTU</name>
<dbReference type="SUPFAM" id="SSF54909">
    <property type="entry name" value="Dimeric alpha+beta barrel"/>
    <property type="match status" value="1"/>
</dbReference>
<evidence type="ECO:0000313" key="3">
    <source>
        <dbReference type="Proteomes" id="UP001501102"/>
    </source>
</evidence>
<dbReference type="PROSITE" id="PS51725">
    <property type="entry name" value="ABM"/>
    <property type="match status" value="1"/>
</dbReference>
<dbReference type="EMBL" id="BAAAXZ010000115">
    <property type="protein sequence ID" value="GAA2932856.1"/>
    <property type="molecule type" value="Genomic_DNA"/>
</dbReference>
<comment type="caution">
    <text evidence="2">The sequence shown here is derived from an EMBL/GenBank/DDBJ whole genome shotgun (WGS) entry which is preliminary data.</text>
</comment>
<gene>
    <name evidence="2" type="ORF">GCM10020221_30820</name>
</gene>
<organism evidence="2 3">
    <name type="scientific">Streptomyces thioluteus</name>
    <dbReference type="NCBI Taxonomy" id="66431"/>
    <lineage>
        <taxon>Bacteria</taxon>
        <taxon>Bacillati</taxon>
        <taxon>Actinomycetota</taxon>
        <taxon>Actinomycetes</taxon>
        <taxon>Kitasatosporales</taxon>
        <taxon>Streptomycetaceae</taxon>
        <taxon>Streptomyces</taxon>
    </lineage>
</organism>
<keyword evidence="2" id="KW-0503">Monooxygenase</keyword>
<accession>A0ABN3X169</accession>
<dbReference type="RefSeq" id="WP_344963833.1">
    <property type="nucleotide sequence ID" value="NZ_BAAAXZ010000115.1"/>
</dbReference>
<evidence type="ECO:0000259" key="1">
    <source>
        <dbReference type="PROSITE" id="PS51725"/>
    </source>
</evidence>
<sequence>MSETVIRVGDEVATLINIFDVEPSKQQELIAVLNEGTEKVMRHRPGFISVNLLASADGTRVVNYAQWRSVDDVKATLGDPEAGAFAKRAAELAKAAPLVYKVVAVHHA</sequence>
<dbReference type="Proteomes" id="UP001501102">
    <property type="component" value="Unassembled WGS sequence"/>
</dbReference>
<keyword evidence="3" id="KW-1185">Reference proteome</keyword>
<reference evidence="2 3" key="1">
    <citation type="journal article" date="2019" name="Int. J. Syst. Evol. Microbiol.">
        <title>The Global Catalogue of Microorganisms (GCM) 10K type strain sequencing project: providing services to taxonomists for standard genome sequencing and annotation.</title>
        <authorList>
            <consortium name="The Broad Institute Genomics Platform"/>
            <consortium name="The Broad Institute Genome Sequencing Center for Infectious Disease"/>
            <person name="Wu L."/>
            <person name="Ma J."/>
        </authorList>
    </citation>
    <scope>NUCLEOTIDE SEQUENCE [LARGE SCALE GENOMIC DNA]</scope>
    <source>
        <strain evidence="2 3">JCM 4087</strain>
    </source>
</reference>
<protein>
    <submittedName>
        <fullName evidence="2">Antibiotic biosynthesis monooxygenase</fullName>
    </submittedName>
</protein>
<dbReference type="InterPro" id="IPR007138">
    <property type="entry name" value="ABM_dom"/>
</dbReference>
<feature type="domain" description="ABM" evidence="1">
    <location>
        <begin position="13"/>
        <end position="103"/>
    </location>
</feature>
<keyword evidence="2" id="KW-0560">Oxidoreductase</keyword>